<dbReference type="PROSITE" id="PS50088">
    <property type="entry name" value="ANK_REPEAT"/>
    <property type="match status" value="1"/>
</dbReference>
<dbReference type="SUPFAM" id="SSF48403">
    <property type="entry name" value="Ankyrin repeat"/>
    <property type="match status" value="1"/>
</dbReference>
<name>X0HQU3_FUSOX</name>
<feature type="domain" description="F-box" evidence="2">
    <location>
        <begin position="1"/>
        <end position="47"/>
    </location>
</feature>
<dbReference type="InterPro" id="IPR002110">
    <property type="entry name" value="Ankyrin_rpt"/>
</dbReference>
<feature type="repeat" description="ANK" evidence="1">
    <location>
        <begin position="87"/>
        <end position="115"/>
    </location>
</feature>
<dbReference type="InterPro" id="IPR001810">
    <property type="entry name" value="F-box_dom"/>
</dbReference>
<protein>
    <recommendedName>
        <fullName evidence="2">F-box domain-containing protein</fullName>
    </recommendedName>
</protein>
<dbReference type="Gene3D" id="1.25.40.20">
    <property type="entry name" value="Ankyrin repeat-containing domain"/>
    <property type="match status" value="1"/>
</dbReference>
<dbReference type="CDD" id="cd09917">
    <property type="entry name" value="F-box_SF"/>
    <property type="match status" value="1"/>
</dbReference>
<feature type="non-terminal residue" evidence="3">
    <location>
        <position position="128"/>
    </location>
</feature>
<keyword evidence="1" id="KW-0040">ANK repeat</keyword>
<dbReference type="Pfam" id="PF12796">
    <property type="entry name" value="Ank_2"/>
    <property type="match status" value="1"/>
</dbReference>
<dbReference type="InterPro" id="IPR036770">
    <property type="entry name" value="Ankyrin_rpt-contain_sf"/>
</dbReference>
<proteinExistence type="predicted"/>
<evidence type="ECO:0000259" key="2">
    <source>
        <dbReference type="PROSITE" id="PS50181"/>
    </source>
</evidence>
<evidence type="ECO:0000313" key="3">
    <source>
        <dbReference type="EMBL" id="EXL63604.1"/>
    </source>
</evidence>
<dbReference type="AlphaFoldDB" id="X0HQU3"/>
<organism evidence="3">
    <name type="scientific">Fusarium oxysporum f. sp. conglutinans race 2 54008</name>
    <dbReference type="NCBI Taxonomy" id="1089457"/>
    <lineage>
        <taxon>Eukaryota</taxon>
        <taxon>Fungi</taxon>
        <taxon>Dikarya</taxon>
        <taxon>Ascomycota</taxon>
        <taxon>Pezizomycotina</taxon>
        <taxon>Sordariomycetes</taxon>
        <taxon>Hypocreomycetidae</taxon>
        <taxon>Hypocreales</taxon>
        <taxon>Nectriaceae</taxon>
        <taxon>Fusarium</taxon>
        <taxon>Fusarium oxysporum species complex</taxon>
    </lineage>
</organism>
<dbReference type="Proteomes" id="UP000030676">
    <property type="component" value="Unassembled WGS sequence"/>
</dbReference>
<dbReference type="HOGENOM" id="CLU_1964760_0_0_1"/>
<reference evidence="3" key="1">
    <citation type="submission" date="2011-11" db="EMBL/GenBank/DDBJ databases">
        <title>The Genome Sequence of Fusarium oxysporum PHW808.</title>
        <authorList>
            <consortium name="The Broad Institute Genome Sequencing Platform"/>
            <person name="Ma L.-J."/>
            <person name="Gale L.R."/>
            <person name="Schwartz D.C."/>
            <person name="Zhou S."/>
            <person name="Corby-Kistler H."/>
            <person name="Young S.K."/>
            <person name="Zeng Q."/>
            <person name="Gargeya S."/>
            <person name="Fitzgerald M."/>
            <person name="Haas B."/>
            <person name="Abouelleil A."/>
            <person name="Alvarado L."/>
            <person name="Arachchi H.M."/>
            <person name="Berlin A."/>
            <person name="Brown A."/>
            <person name="Chapman S.B."/>
            <person name="Chen Z."/>
            <person name="Dunbar C."/>
            <person name="Freedman E."/>
            <person name="Gearin G."/>
            <person name="Goldberg J."/>
            <person name="Griggs A."/>
            <person name="Gujja S."/>
            <person name="Heiman D."/>
            <person name="Howarth C."/>
            <person name="Larson L."/>
            <person name="Lui A."/>
            <person name="MacDonald P.J.P."/>
            <person name="Montmayeur A."/>
            <person name="Murphy C."/>
            <person name="Neiman D."/>
            <person name="Pearson M."/>
            <person name="Priest M."/>
            <person name="Roberts A."/>
            <person name="Saif S."/>
            <person name="Shea T."/>
            <person name="Shenoy N."/>
            <person name="Sisk P."/>
            <person name="Stolte C."/>
            <person name="Sykes S."/>
            <person name="Wortman J."/>
            <person name="Nusbaum C."/>
            <person name="Birren B."/>
        </authorList>
    </citation>
    <scope>NUCLEOTIDE SEQUENCE [LARGE SCALE GENOMIC DNA]</scope>
    <source>
        <strain evidence="3">54008</strain>
    </source>
</reference>
<sequence length="128" mass="13977">MSLLHLPNELLQRIAQNLESDKDINAFLRANRRLRDLLNTGLYQRNIKQSGSSGLLWIVRHGRLKAAKTLLREAAKSQVASDAFPIALLLAAGNGREDMVKLLLDNGTGVNVQVEEYGTALQAAASEG</sequence>
<evidence type="ECO:0000256" key="1">
    <source>
        <dbReference type="PROSITE-ProRule" id="PRU00023"/>
    </source>
</evidence>
<dbReference type="EMBL" id="KK035012">
    <property type="protein sequence ID" value="EXL63604.1"/>
    <property type="molecule type" value="Genomic_DNA"/>
</dbReference>
<reference evidence="3" key="2">
    <citation type="submission" date="2014-03" db="EMBL/GenBank/DDBJ databases">
        <title>The Genome Annotation of Fusarium oxysporum PHW808.</title>
        <authorList>
            <consortium name="The Broad Institute Genomics Platform"/>
            <person name="Ma L.-J."/>
            <person name="Corby-Kistler H."/>
            <person name="Broz K."/>
            <person name="Gale L.R."/>
            <person name="Jonkers W."/>
            <person name="O'Donnell K."/>
            <person name="Ploetz R."/>
            <person name="Steinberg C."/>
            <person name="Schwartz D.C."/>
            <person name="VanEtten H."/>
            <person name="Zhou S."/>
            <person name="Young S.K."/>
            <person name="Zeng Q."/>
            <person name="Gargeya S."/>
            <person name="Fitzgerald M."/>
            <person name="Abouelleil A."/>
            <person name="Alvarado L."/>
            <person name="Chapman S.B."/>
            <person name="Gainer-Dewar J."/>
            <person name="Goldberg J."/>
            <person name="Griggs A."/>
            <person name="Gujja S."/>
            <person name="Hansen M."/>
            <person name="Howarth C."/>
            <person name="Imamovic A."/>
            <person name="Ireland A."/>
            <person name="Larimer J."/>
            <person name="McCowan C."/>
            <person name="Murphy C."/>
            <person name="Pearson M."/>
            <person name="Poon T.W."/>
            <person name="Priest M."/>
            <person name="Roberts A."/>
            <person name="Saif S."/>
            <person name="Shea T."/>
            <person name="Sykes S."/>
            <person name="Wortman J."/>
            <person name="Nusbaum C."/>
            <person name="Birren B."/>
        </authorList>
    </citation>
    <scope>NUCLEOTIDE SEQUENCE</scope>
    <source>
        <strain evidence="3">54008</strain>
    </source>
</reference>
<gene>
    <name evidence="3" type="ORF">FOPG_20122</name>
</gene>
<dbReference type="PROSITE" id="PS50181">
    <property type="entry name" value="FBOX"/>
    <property type="match status" value="1"/>
</dbReference>
<accession>X0HQU3</accession>